<accession>A0AAX6HRS8</accession>
<evidence type="ECO:0000313" key="2">
    <source>
        <dbReference type="EMBL" id="KAJ6843786.1"/>
    </source>
</evidence>
<comment type="caution">
    <text evidence="2">The sequence shown here is derived from an EMBL/GenBank/DDBJ whole genome shotgun (WGS) entry which is preliminary data.</text>
</comment>
<proteinExistence type="predicted"/>
<reference evidence="2" key="1">
    <citation type="journal article" date="2023" name="GigaByte">
        <title>Genome assembly of the bearded iris, Iris pallida Lam.</title>
        <authorList>
            <person name="Bruccoleri R.E."/>
            <person name="Oakeley E.J."/>
            <person name="Faust A.M.E."/>
            <person name="Altorfer M."/>
            <person name="Dessus-Babus S."/>
            <person name="Burckhardt D."/>
            <person name="Oertli M."/>
            <person name="Naumann U."/>
            <person name="Petersen F."/>
            <person name="Wong J."/>
        </authorList>
    </citation>
    <scope>NUCLEOTIDE SEQUENCE</scope>
    <source>
        <strain evidence="2">GSM-AAB239-AS_SAM_17_03QT</strain>
    </source>
</reference>
<dbReference type="Proteomes" id="UP001140949">
    <property type="component" value="Unassembled WGS sequence"/>
</dbReference>
<dbReference type="EMBL" id="JANAVB010006994">
    <property type="protein sequence ID" value="KAJ6843786.1"/>
    <property type="molecule type" value="Genomic_DNA"/>
</dbReference>
<reference evidence="2" key="2">
    <citation type="submission" date="2023-04" db="EMBL/GenBank/DDBJ databases">
        <authorList>
            <person name="Bruccoleri R.E."/>
            <person name="Oakeley E.J."/>
            <person name="Faust A.-M."/>
            <person name="Dessus-Babus S."/>
            <person name="Altorfer M."/>
            <person name="Burckhardt D."/>
            <person name="Oertli M."/>
            <person name="Naumann U."/>
            <person name="Petersen F."/>
            <person name="Wong J."/>
        </authorList>
    </citation>
    <scope>NUCLEOTIDE SEQUENCE</scope>
    <source>
        <strain evidence="2">GSM-AAB239-AS_SAM_17_03QT</strain>
        <tissue evidence="2">Leaf</tissue>
    </source>
</reference>
<organism evidence="2 3">
    <name type="scientific">Iris pallida</name>
    <name type="common">Sweet iris</name>
    <dbReference type="NCBI Taxonomy" id="29817"/>
    <lineage>
        <taxon>Eukaryota</taxon>
        <taxon>Viridiplantae</taxon>
        <taxon>Streptophyta</taxon>
        <taxon>Embryophyta</taxon>
        <taxon>Tracheophyta</taxon>
        <taxon>Spermatophyta</taxon>
        <taxon>Magnoliopsida</taxon>
        <taxon>Liliopsida</taxon>
        <taxon>Asparagales</taxon>
        <taxon>Iridaceae</taxon>
        <taxon>Iridoideae</taxon>
        <taxon>Irideae</taxon>
        <taxon>Iris</taxon>
    </lineage>
</organism>
<name>A0AAX6HRS8_IRIPA</name>
<evidence type="ECO:0000313" key="1">
    <source>
        <dbReference type="EMBL" id="KAJ6824395.1"/>
    </source>
</evidence>
<dbReference type="EMBL" id="JANAVB010022075">
    <property type="protein sequence ID" value="KAJ6824395.1"/>
    <property type="molecule type" value="Genomic_DNA"/>
</dbReference>
<evidence type="ECO:0000313" key="3">
    <source>
        <dbReference type="Proteomes" id="UP001140949"/>
    </source>
</evidence>
<sequence>MEDQHGERVSGGARWRCCVRRSALTRWCSFPRSARTMVLDFQLATRRQVWLGHVGRSKDVRPFSHGGSPATTWSERLGSGPSFLCTLDCLLVPSSFCVHFGHKNLYCC</sequence>
<keyword evidence="3" id="KW-1185">Reference proteome</keyword>
<protein>
    <submittedName>
        <fullName evidence="2">Uncharacterized protein</fullName>
    </submittedName>
</protein>
<dbReference type="AlphaFoldDB" id="A0AAX6HRS8"/>
<gene>
    <name evidence="2" type="ORF">M6B38_117515</name>
    <name evidence="1" type="ORF">M6B38_382865</name>
</gene>